<accession>A0A6J4KCT8</accession>
<evidence type="ECO:0000313" key="2">
    <source>
        <dbReference type="EMBL" id="CAA9300708.1"/>
    </source>
</evidence>
<feature type="region of interest" description="Disordered" evidence="1">
    <location>
        <begin position="36"/>
        <end position="109"/>
    </location>
</feature>
<feature type="compositionally biased region" description="Basic residues" evidence="1">
    <location>
        <begin position="39"/>
        <end position="49"/>
    </location>
</feature>
<dbReference type="AlphaFoldDB" id="A0A6J4KCT8"/>
<reference evidence="2" key="1">
    <citation type="submission" date="2020-02" db="EMBL/GenBank/DDBJ databases">
        <authorList>
            <person name="Meier V. D."/>
        </authorList>
    </citation>
    <scope>NUCLEOTIDE SEQUENCE</scope>
    <source>
        <strain evidence="2">AVDCRST_MAG77</strain>
    </source>
</reference>
<protein>
    <submittedName>
        <fullName evidence="2">Uncharacterized protein</fullName>
    </submittedName>
</protein>
<dbReference type="EMBL" id="CADCTC010000293">
    <property type="protein sequence ID" value="CAA9300708.1"/>
    <property type="molecule type" value="Genomic_DNA"/>
</dbReference>
<feature type="compositionally biased region" description="Basic and acidic residues" evidence="1">
    <location>
        <begin position="82"/>
        <end position="93"/>
    </location>
</feature>
<evidence type="ECO:0000256" key="1">
    <source>
        <dbReference type="SAM" id="MobiDB-lite"/>
    </source>
</evidence>
<organism evidence="2">
    <name type="scientific">uncultured Chloroflexota bacterium</name>
    <dbReference type="NCBI Taxonomy" id="166587"/>
    <lineage>
        <taxon>Bacteria</taxon>
        <taxon>Bacillati</taxon>
        <taxon>Chloroflexota</taxon>
        <taxon>environmental samples</taxon>
    </lineage>
</organism>
<name>A0A6J4KCT8_9CHLR</name>
<feature type="non-terminal residue" evidence="2">
    <location>
        <position position="109"/>
    </location>
</feature>
<gene>
    <name evidence="2" type="ORF">AVDCRST_MAG77-5976</name>
</gene>
<feature type="non-terminal residue" evidence="2">
    <location>
        <position position="1"/>
    </location>
</feature>
<sequence length="109" mass="12177">GDFSLRHCADADPGRSHPACRAGLACLWQYARAAATGNRHQRRSARHWSHCGDHAAHLGRSRAALPSGPERRRQMDSGPPARPHDLREPRHDLLPQGRRRTGCVPDQRL</sequence>
<proteinExistence type="predicted"/>